<feature type="domain" description="HTH cro/C1-type" evidence="3">
    <location>
        <begin position="7"/>
        <end position="61"/>
    </location>
</feature>
<gene>
    <name evidence="4" type="ORF">H9964_05840</name>
</gene>
<keyword evidence="2" id="KW-1133">Transmembrane helix</keyword>
<feature type="transmembrane region" description="Helical" evidence="2">
    <location>
        <begin position="175"/>
        <end position="200"/>
    </location>
</feature>
<dbReference type="InterPro" id="IPR010982">
    <property type="entry name" value="Lambda_DNA-bd_dom_sf"/>
</dbReference>
<feature type="transmembrane region" description="Helical" evidence="2">
    <location>
        <begin position="140"/>
        <end position="163"/>
    </location>
</feature>
<evidence type="ECO:0000256" key="1">
    <source>
        <dbReference type="ARBA" id="ARBA00023125"/>
    </source>
</evidence>
<dbReference type="GO" id="GO:0003677">
    <property type="term" value="F:DNA binding"/>
    <property type="evidence" value="ECO:0007669"/>
    <property type="project" value="UniProtKB-KW"/>
</dbReference>
<feature type="transmembrane region" description="Helical" evidence="2">
    <location>
        <begin position="81"/>
        <end position="108"/>
    </location>
</feature>
<dbReference type="SUPFAM" id="SSF47413">
    <property type="entry name" value="lambda repressor-like DNA-binding domains"/>
    <property type="match status" value="1"/>
</dbReference>
<reference evidence="4" key="1">
    <citation type="journal article" date="2021" name="PeerJ">
        <title>Extensive microbial diversity within the chicken gut microbiome revealed by metagenomics and culture.</title>
        <authorList>
            <person name="Gilroy R."/>
            <person name="Ravi A."/>
            <person name="Getino M."/>
            <person name="Pursley I."/>
            <person name="Horton D.L."/>
            <person name="Alikhan N.F."/>
            <person name="Baker D."/>
            <person name="Gharbi K."/>
            <person name="Hall N."/>
            <person name="Watson M."/>
            <person name="Adriaenssens E.M."/>
            <person name="Foster-Nyarko E."/>
            <person name="Jarju S."/>
            <person name="Secka A."/>
            <person name="Antonio M."/>
            <person name="Oren A."/>
            <person name="Chaudhuri R.R."/>
            <person name="La Ragione R."/>
            <person name="Hildebrand F."/>
            <person name="Pallen M.J."/>
        </authorList>
    </citation>
    <scope>NUCLEOTIDE SEQUENCE</scope>
    <source>
        <strain evidence="4">ChiW7-2402</strain>
    </source>
</reference>
<accession>A0A9D2G6E6</accession>
<keyword evidence="2" id="KW-0472">Membrane</keyword>
<evidence type="ECO:0000259" key="3">
    <source>
        <dbReference type="PROSITE" id="PS50943"/>
    </source>
</evidence>
<dbReference type="PANTHER" id="PTHR46558:SF11">
    <property type="entry name" value="HTH-TYPE TRANSCRIPTIONAL REGULATOR XRE"/>
    <property type="match status" value="1"/>
</dbReference>
<evidence type="ECO:0000256" key="2">
    <source>
        <dbReference type="SAM" id="Phobius"/>
    </source>
</evidence>
<keyword evidence="2" id="KW-0812">Transmembrane</keyword>
<reference evidence="4" key="2">
    <citation type="submission" date="2021-04" db="EMBL/GenBank/DDBJ databases">
        <authorList>
            <person name="Gilroy R."/>
        </authorList>
    </citation>
    <scope>NUCLEOTIDE SEQUENCE</scope>
    <source>
        <strain evidence="4">ChiW7-2402</strain>
    </source>
</reference>
<dbReference type="InterPro" id="IPR001387">
    <property type="entry name" value="Cro/C1-type_HTH"/>
</dbReference>
<dbReference type="AlphaFoldDB" id="A0A9D2G6E6"/>
<evidence type="ECO:0000313" key="5">
    <source>
        <dbReference type="Proteomes" id="UP000824102"/>
    </source>
</evidence>
<dbReference type="Pfam" id="PF01381">
    <property type="entry name" value="HTH_3"/>
    <property type="match status" value="1"/>
</dbReference>
<evidence type="ECO:0000313" key="4">
    <source>
        <dbReference type="EMBL" id="HIZ73081.1"/>
    </source>
</evidence>
<name>A0A9D2G6E6_9FIRM</name>
<dbReference type="PANTHER" id="PTHR46558">
    <property type="entry name" value="TRACRIPTIONAL REGULATORY PROTEIN-RELATED-RELATED"/>
    <property type="match status" value="1"/>
</dbReference>
<dbReference type="CDD" id="cd00093">
    <property type="entry name" value="HTH_XRE"/>
    <property type="match status" value="1"/>
</dbReference>
<dbReference type="EMBL" id="DXBB01000079">
    <property type="protein sequence ID" value="HIZ73081.1"/>
    <property type="molecule type" value="Genomic_DNA"/>
</dbReference>
<dbReference type="Proteomes" id="UP000824102">
    <property type="component" value="Unassembled WGS sequence"/>
</dbReference>
<dbReference type="PROSITE" id="PS50943">
    <property type="entry name" value="HTH_CROC1"/>
    <property type="match status" value="1"/>
</dbReference>
<dbReference type="SMART" id="SM00530">
    <property type="entry name" value="HTH_XRE"/>
    <property type="match status" value="1"/>
</dbReference>
<proteinExistence type="predicted"/>
<protein>
    <submittedName>
        <fullName evidence="4">Helix-turn-helix domain-containing protein</fullName>
    </submittedName>
</protein>
<organism evidence="4 5">
    <name type="scientific">Candidatus Gallimonas intestinavium</name>
    <dbReference type="NCBI Taxonomy" id="2838603"/>
    <lineage>
        <taxon>Bacteria</taxon>
        <taxon>Bacillati</taxon>
        <taxon>Bacillota</taxon>
        <taxon>Clostridia</taxon>
        <taxon>Candidatus Gallimonas</taxon>
    </lineage>
</organism>
<sequence length="210" mass="23008">MDFADKLKHLREKHGLSQAALAKKIFVSRSAVAKWENGLGLPDDGNLQALCDYFHVKEDWLMEREDLKKQLHIDKKQLRHILLCAGGILVPALCVLLGLCLTFTPAIIVSVYVPPRSLFAMICGTGINPPISFFPEMKGVLIAFCFSAAVWAGTAVFSVFALALPRLRTKTTLCLFLEIGLIVLSAALFAALFTAVYLIVTPLYGFPASP</sequence>
<keyword evidence="1" id="KW-0238">DNA-binding</keyword>
<dbReference type="Gene3D" id="1.10.260.40">
    <property type="entry name" value="lambda repressor-like DNA-binding domains"/>
    <property type="match status" value="1"/>
</dbReference>
<comment type="caution">
    <text evidence="4">The sequence shown here is derived from an EMBL/GenBank/DDBJ whole genome shotgun (WGS) entry which is preliminary data.</text>
</comment>